<name>A0A8S1A175_ARCPL</name>
<sequence>MEHPGSFTSSPWAAMLGHGMHGMMQHEYSHTHAHASMPMDLHVPQPFPYYRIEYESNDSDHVSSVAANVRSHYNLRVRTPKLRPIWRQWRLSFGASGPF</sequence>
<evidence type="ECO:0000313" key="2">
    <source>
        <dbReference type="EMBL" id="CAB3238243.1"/>
    </source>
</evidence>
<accession>A0A8S1A175</accession>
<dbReference type="Proteomes" id="UP000494256">
    <property type="component" value="Unassembled WGS sequence"/>
</dbReference>
<reference evidence="3 4" key="1">
    <citation type="submission" date="2020-04" db="EMBL/GenBank/DDBJ databases">
        <authorList>
            <person name="Wallbank WR R."/>
            <person name="Pardo Diaz C."/>
            <person name="Kozak K."/>
            <person name="Martin S."/>
            <person name="Jiggins C."/>
            <person name="Moest M."/>
            <person name="Warren A I."/>
            <person name="Byers J.R.P. K."/>
            <person name="Montejo-Kovacevich G."/>
            <person name="Yen C E."/>
        </authorList>
    </citation>
    <scope>NUCLEOTIDE SEQUENCE [LARGE SCALE GENOMIC DNA]</scope>
</reference>
<evidence type="ECO:0000313" key="1">
    <source>
        <dbReference type="EMBL" id="CAB3233722.1"/>
    </source>
</evidence>
<comment type="caution">
    <text evidence="2">The sequence shown here is derived from an EMBL/GenBank/DDBJ whole genome shotgun (WGS) entry which is preliminary data.</text>
</comment>
<evidence type="ECO:0000313" key="4">
    <source>
        <dbReference type="Proteomes" id="UP000494256"/>
    </source>
</evidence>
<proteinExistence type="predicted"/>
<dbReference type="AlphaFoldDB" id="A0A8S1A175"/>
<gene>
    <name evidence="1" type="ORF">APLA_LOCUS5389</name>
    <name evidence="2" type="ORF">APLA_LOCUS8095</name>
</gene>
<evidence type="ECO:0000313" key="3">
    <source>
        <dbReference type="Proteomes" id="UP000494106"/>
    </source>
</evidence>
<dbReference type="EMBL" id="CADEBD010000306">
    <property type="protein sequence ID" value="CAB3238243.1"/>
    <property type="molecule type" value="Genomic_DNA"/>
</dbReference>
<keyword evidence="3" id="KW-1185">Reference proteome</keyword>
<protein>
    <submittedName>
        <fullName evidence="2">Uncharacterized protein</fullName>
    </submittedName>
</protein>
<dbReference type="Proteomes" id="UP000494106">
    <property type="component" value="Unassembled WGS sequence"/>
</dbReference>
<dbReference type="EMBL" id="CADEBC010000479">
    <property type="protein sequence ID" value="CAB3233722.1"/>
    <property type="molecule type" value="Genomic_DNA"/>
</dbReference>
<dbReference type="OrthoDB" id="8194068at2759"/>
<organism evidence="2 4">
    <name type="scientific">Arctia plantaginis</name>
    <name type="common">Wood tiger moth</name>
    <name type="synonym">Phalaena plantaginis</name>
    <dbReference type="NCBI Taxonomy" id="874455"/>
    <lineage>
        <taxon>Eukaryota</taxon>
        <taxon>Metazoa</taxon>
        <taxon>Ecdysozoa</taxon>
        <taxon>Arthropoda</taxon>
        <taxon>Hexapoda</taxon>
        <taxon>Insecta</taxon>
        <taxon>Pterygota</taxon>
        <taxon>Neoptera</taxon>
        <taxon>Endopterygota</taxon>
        <taxon>Lepidoptera</taxon>
        <taxon>Glossata</taxon>
        <taxon>Ditrysia</taxon>
        <taxon>Noctuoidea</taxon>
        <taxon>Erebidae</taxon>
        <taxon>Arctiinae</taxon>
        <taxon>Arctia</taxon>
    </lineage>
</organism>